<reference evidence="2" key="1">
    <citation type="submission" date="2022-06" db="EMBL/GenBank/DDBJ databases">
        <title>Helicobacter colisuis sp. nov.</title>
        <authorList>
            <person name="Papic B."/>
            <person name="Gruntar I."/>
        </authorList>
    </citation>
    <scope>NUCLEOTIDE SEQUENCE</scope>
    <source>
        <strain evidence="2">11154-15</strain>
    </source>
</reference>
<dbReference type="EMBL" id="JAMOKX010000003">
    <property type="protein sequence ID" value="MCL9819400.1"/>
    <property type="molecule type" value="Genomic_DNA"/>
</dbReference>
<accession>A0ABT0TU11</accession>
<proteinExistence type="predicted"/>
<evidence type="ECO:0000256" key="1">
    <source>
        <dbReference type="SAM" id="Phobius"/>
    </source>
</evidence>
<organism evidence="2 3">
    <name type="scientific">Helicobacter colisuis</name>
    <dbReference type="NCBI Taxonomy" id="2949739"/>
    <lineage>
        <taxon>Bacteria</taxon>
        <taxon>Pseudomonadati</taxon>
        <taxon>Campylobacterota</taxon>
        <taxon>Epsilonproteobacteria</taxon>
        <taxon>Campylobacterales</taxon>
        <taxon>Helicobacteraceae</taxon>
        <taxon>Helicobacter</taxon>
    </lineage>
</organism>
<dbReference type="Proteomes" id="UP001057522">
    <property type="component" value="Unassembled WGS sequence"/>
</dbReference>
<keyword evidence="1" id="KW-0812">Transmembrane</keyword>
<keyword evidence="3" id="KW-1185">Reference proteome</keyword>
<sequence length="52" mass="6270">MKFIVNGILKQNLSYRKNINLLALIESLWVIYITGFIKQSFDRIQKFLFKDF</sequence>
<dbReference type="RefSeq" id="WP_250604094.1">
    <property type="nucleotide sequence ID" value="NZ_JAMOKX010000003.1"/>
</dbReference>
<comment type="caution">
    <text evidence="2">The sequence shown here is derived from an EMBL/GenBank/DDBJ whole genome shotgun (WGS) entry which is preliminary data.</text>
</comment>
<keyword evidence="1" id="KW-0472">Membrane</keyword>
<keyword evidence="1" id="KW-1133">Transmembrane helix</keyword>
<evidence type="ECO:0000313" key="2">
    <source>
        <dbReference type="EMBL" id="MCL9819400.1"/>
    </source>
</evidence>
<feature type="transmembrane region" description="Helical" evidence="1">
    <location>
        <begin position="19"/>
        <end position="37"/>
    </location>
</feature>
<evidence type="ECO:0000313" key="3">
    <source>
        <dbReference type="Proteomes" id="UP001057522"/>
    </source>
</evidence>
<protein>
    <submittedName>
        <fullName evidence="2">Uncharacterized protein</fullName>
    </submittedName>
</protein>
<name>A0ABT0TU11_9HELI</name>
<gene>
    <name evidence="2" type="ORF">NCR95_04345</name>
</gene>